<feature type="region of interest" description="Disordered" evidence="1">
    <location>
        <begin position="1"/>
        <end position="76"/>
    </location>
</feature>
<keyword evidence="3" id="KW-1185">Reference proteome</keyword>
<dbReference type="OrthoDB" id="3715745at2759"/>
<protein>
    <submittedName>
        <fullName evidence="2">Uncharacterized protein</fullName>
    </submittedName>
</protein>
<evidence type="ECO:0000256" key="1">
    <source>
        <dbReference type="SAM" id="MobiDB-lite"/>
    </source>
</evidence>
<dbReference type="EMBL" id="MU006226">
    <property type="protein sequence ID" value="KAF2826155.1"/>
    <property type="molecule type" value="Genomic_DNA"/>
</dbReference>
<gene>
    <name evidence="2" type="ORF">CC86DRAFT_370242</name>
</gene>
<dbReference type="Proteomes" id="UP000799424">
    <property type="component" value="Unassembled WGS sequence"/>
</dbReference>
<proteinExistence type="predicted"/>
<evidence type="ECO:0000313" key="2">
    <source>
        <dbReference type="EMBL" id="KAF2826155.1"/>
    </source>
</evidence>
<dbReference type="AlphaFoldDB" id="A0A6A7A0T2"/>
<accession>A0A6A7A0T2</accession>
<organism evidence="2 3">
    <name type="scientific">Ophiobolus disseminans</name>
    <dbReference type="NCBI Taxonomy" id="1469910"/>
    <lineage>
        <taxon>Eukaryota</taxon>
        <taxon>Fungi</taxon>
        <taxon>Dikarya</taxon>
        <taxon>Ascomycota</taxon>
        <taxon>Pezizomycotina</taxon>
        <taxon>Dothideomycetes</taxon>
        <taxon>Pleosporomycetidae</taxon>
        <taxon>Pleosporales</taxon>
        <taxon>Pleosporineae</taxon>
        <taxon>Phaeosphaeriaceae</taxon>
        <taxon>Ophiobolus</taxon>
    </lineage>
</organism>
<feature type="compositionally biased region" description="Basic and acidic residues" evidence="1">
    <location>
        <begin position="48"/>
        <end position="57"/>
    </location>
</feature>
<sequence>MRPAKRAKTTHQELKVSIKHQAPPSPKHVSTHPAHEALFGDPETDDQSSVKEQHRELQLMTPDSSSSSPVVKPAKFESPEVPVHDYSWLDSPKRTYTQDPSFALDYLTGWIWEHGAPVTKPNVKYKQGLFWLCRHCFHAPSPVSSFDDPTCIDALFAGIENSINNTEYNWSYDSGFGGALVEFHLLKKHGIHAPTDVGAPGLFEMFNLSPMNGSHCGLVQRLEDFGDDLEAIAKGFKSGVTRWRKEEEAWLEGRPSLNIHRELCKKARYKIHYR</sequence>
<reference evidence="2" key="1">
    <citation type="journal article" date="2020" name="Stud. Mycol.">
        <title>101 Dothideomycetes genomes: a test case for predicting lifestyles and emergence of pathogens.</title>
        <authorList>
            <person name="Haridas S."/>
            <person name="Albert R."/>
            <person name="Binder M."/>
            <person name="Bloem J."/>
            <person name="Labutti K."/>
            <person name="Salamov A."/>
            <person name="Andreopoulos B."/>
            <person name="Baker S."/>
            <person name="Barry K."/>
            <person name="Bills G."/>
            <person name="Bluhm B."/>
            <person name="Cannon C."/>
            <person name="Castanera R."/>
            <person name="Culley D."/>
            <person name="Daum C."/>
            <person name="Ezra D."/>
            <person name="Gonzalez J."/>
            <person name="Henrissat B."/>
            <person name="Kuo A."/>
            <person name="Liang C."/>
            <person name="Lipzen A."/>
            <person name="Lutzoni F."/>
            <person name="Magnuson J."/>
            <person name="Mondo S."/>
            <person name="Nolan M."/>
            <person name="Ohm R."/>
            <person name="Pangilinan J."/>
            <person name="Park H.-J."/>
            <person name="Ramirez L."/>
            <person name="Alfaro M."/>
            <person name="Sun H."/>
            <person name="Tritt A."/>
            <person name="Yoshinaga Y."/>
            <person name="Zwiers L.-H."/>
            <person name="Turgeon B."/>
            <person name="Goodwin S."/>
            <person name="Spatafora J."/>
            <person name="Crous P."/>
            <person name="Grigoriev I."/>
        </authorList>
    </citation>
    <scope>NUCLEOTIDE SEQUENCE</scope>
    <source>
        <strain evidence="2">CBS 113818</strain>
    </source>
</reference>
<evidence type="ECO:0000313" key="3">
    <source>
        <dbReference type="Proteomes" id="UP000799424"/>
    </source>
</evidence>
<name>A0A6A7A0T2_9PLEO</name>